<evidence type="ECO:0000259" key="1">
    <source>
        <dbReference type="Pfam" id="PF00930"/>
    </source>
</evidence>
<feature type="domain" description="Dipeptidylpeptidase IV N-terminal" evidence="1">
    <location>
        <begin position="14"/>
        <end position="71"/>
    </location>
</feature>
<gene>
    <name evidence="2" type="ORF">TCEB3V08_LOCUS2508</name>
</gene>
<dbReference type="GO" id="GO:0006508">
    <property type="term" value="P:proteolysis"/>
    <property type="evidence" value="ECO:0007669"/>
    <property type="project" value="InterPro"/>
</dbReference>
<organism evidence="2">
    <name type="scientific">Timema cristinae</name>
    <name type="common">Walking stick</name>
    <dbReference type="NCBI Taxonomy" id="61476"/>
    <lineage>
        <taxon>Eukaryota</taxon>
        <taxon>Metazoa</taxon>
        <taxon>Ecdysozoa</taxon>
        <taxon>Arthropoda</taxon>
        <taxon>Hexapoda</taxon>
        <taxon>Insecta</taxon>
        <taxon>Pterygota</taxon>
        <taxon>Neoptera</taxon>
        <taxon>Polyneoptera</taxon>
        <taxon>Phasmatodea</taxon>
        <taxon>Timematodea</taxon>
        <taxon>Timematoidea</taxon>
        <taxon>Timematidae</taxon>
        <taxon>Timema</taxon>
    </lineage>
</organism>
<accession>A0A7R9CGH9</accession>
<dbReference type="EMBL" id="OC317018">
    <property type="protein sequence ID" value="CAD7394587.1"/>
    <property type="molecule type" value="Genomic_DNA"/>
</dbReference>
<evidence type="ECO:0000313" key="2">
    <source>
        <dbReference type="EMBL" id="CAD7394587.1"/>
    </source>
</evidence>
<protein>
    <recommendedName>
        <fullName evidence="1">Dipeptidylpeptidase IV N-terminal domain-containing protein</fullName>
    </recommendedName>
</protein>
<dbReference type="InterPro" id="IPR002469">
    <property type="entry name" value="Peptidase_S9B_N"/>
</dbReference>
<reference evidence="2" key="1">
    <citation type="submission" date="2020-11" db="EMBL/GenBank/DDBJ databases">
        <authorList>
            <person name="Tran Van P."/>
        </authorList>
    </citation>
    <scope>NUCLEOTIDE SEQUENCE</scope>
</reference>
<proteinExistence type="predicted"/>
<dbReference type="Gene3D" id="2.140.10.30">
    <property type="entry name" value="Dipeptidylpeptidase IV, N-terminal domain"/>
    <property type="match status" value="1"/>
</dbReference>
<dbReference type="Pfam" id="PF00930">
    <property type="entry name" value="DPPIV_N"/>
    <property type="match status" value="1"/>
</dbReference>
<dbReference type="AlphaFoldDB" id="A0A7R9CGH9"/>
<name>A0A7R9CGH9_TIMCR</name>
<sequence length="111" mass="12261">MRLPNRVDKLIDLEEVFGSGSAFWISPSGDSLAFAVFNDTEVDEFSYFLYGTPGDLEDQYVTLRTIKYPKNSPTVLKTRDGDHVEKGISLDLSGVSVTLISWSDVPSSPNP</sequence>